<dbReference type="InterPro" id="IPR001764">
    <property type="entry name" value="Glyco_hydro_3_N"/>
</dbReference>
<dbReference type="InterPro" id="IPR026891">
    <property type="entry name" value="Fn3-like"/>
</dbReference>
<comment type="pathway">
    <text evidence="2 10">Glycan metabolism; cellulose degradation.</text>
</comment>
<dbReference type="EC" id="3.2.1.21" evidence="4 10"/>
<evidence type="ECO:0000256" key="3">
    <source>
        <dbReference type="ARBA" id="ARBA00005336"/>
    </source>
</evidence>
<dbReference type="Gene3D" id="3.40.50.1700">
    <property type="entry name" value="Glycoside hydrolase family 3 C-terminal domain"/>
    <property type="match status" value="1"/>
</dbReference>
<dbReference type="PROSITE" id="PS00775">
    <property type="entry name" value="GLYCOSYL_HYDROL_F3"/>
    <property type="match status" value="1"/>
</dbReference>
<dbReference type="InterPro" id="IPR036962">
    <property type="entry name" value="Glyco_hydro_3_N_sf"/>
</dbReference>
<protein>
    <recommendedName>
        <fullName evidence="4 10">beta-glucosidase</fullName>
        <ecNumber evidence="4 10">3.2.1.21</ecNumber>
    </recommendedName>
</protein>
<dbReference type="Pfam" id="PF01915">
    <property type="entry name" value="Glyco_hydro_3_C"/>
    <property type="match status" value="1"/>
</dbReference>
<reference evidence="12 13" key="1">
    <citation type="journal article" date="2016" name="Environ. Microbiol.">
        <title>Effector profiles distinguish formae speciales of Fusarium oxysporum.</title>
        <authorList>
            <person name="van Dam P."/>
            <person name="Fokkens L."/>
            <person name="Schmidt S.M."/>
            <person name="Linmans J.H."/>
            <person name="Kistler H.C."/>
            <person name="Ma L.J."/>
            <person name="Rep M."/>
        </authorList>
    </citation>
    <scope>NUCLEOTIDE SEQUENCE [LARGE SCALE GENOMIC DNA]</scope>
    <source>
        <strain evidence="12 13">Forc016</strain>
    </source>
</reference>
<proteinExistence type="inferred from homology"/>
<dbReference type="InterPro" id="IPR017853">
    <property type="entry name" value="GH"/>
</dbReference>
<dbReference type="InterPro" id="IPR019800">
    <property type="entry name" value="Glyco_hydro_3_AS"/>
</dbReference>
<dbReference type="InterPro" id="IPR050288">
    <property type="entry name" value="Cellulose_deg_GH3"/>
</dbReference>
<keyword evidence="7 10" id="KW-0119">Carbohydrate metabolism</keyword>
<dbReference type="Gene3D" id="3.20.20.300">
    <property type="entry name" value="Glycoside hydrolase, family 3, N-terminal domain"/>
    <property type="match status" value="1"/>
</dbReference>
<keyword evidence="5 10" id="KW-0378">Hydrolase</keyword>
<dbReference type="SUPFAM" id="SSF51445">
    <property type="entry name" value="(Trans)glycosidases"/>
    <property type="match status" value="1"/>
</dbReference>
<comment type="similarity">
    <text evidence="3 10">Belongs to the glycosyl hydrolase 3 family.</text>
</comment>
<evidence type="ECO:0000256" key="5">
    <source>
        <dbReference type="ARBA" id="ARBA00022801"/>
    </source>
</evidence>
<reference evidence="12 13" key="2">
    <citation type="journal article" date="2017" name="Sci. Rep.">
        <title>A mobile pathogenicity chromosome in Fusarium oxysporum for infection of multiple cucurbit species.</title>
        <authorList>
            <person name="van Dam P."/>
            <person name="Fokkens L."/>
            <person name="Ayukawa Y."/>
            <person name="van der Gragt M."/>
            <person name="Ter Horst A."/>
            <person name="Brankovics B."/>
            <person name="Houterman P.M."/>
            <person name="Arie T."/>
            <person name="Rep M."/>
        </authorList>
    </citation>
    <scope>NUCLEOTIDE SEQUENCE [LARGE SCALE GENOMIC DNA]</scope>
    <source>
        <strain evidence="12 13">Forc016</strain>
    </source>
</reference>
<accession>A0A2H3GI32</accession>
<keyword evidence="6" id="KW-0325">Glycoprotein</keyword>
<evidence type="ECO:0000256" key="6">
    <source>
        <dbReference type="ARBA" id="ARBA00023180"/>
    </source>
</evidence>
<evidence type="ECO:0000256" key="9">
    <source>
        <dbReference type="ARBA" id="ARBA00023326"/>
    </source>
</evidence>
<dbReference type="GO" id="GO:0008422">
    <property type="term" value="F:beta-glucosidase activity"/>
    <property type="evidence" value="ECO:0007669"/>
    <property type="project" value="UniProtKB-EC"/>
</dbReference>
<organism evidence="12 13">
    <name type="scientific">Fusarium oxysporum f. sp. radicis-cucumerinum</name>
    <dbReference type="NCBI Taxonomy" id="327505"/>
    <lineage>
        <taxon>Eukaryota</taxon>
        <taxon>Fungi</taxon>
        <taxon>Dikarya</taxon>
        <taxon>Ascomycota</taxon>
        <taxon>Pezizomycotina</taxon>
        <taxon>Sordariomycetes</taxon>
        <taxon>Hypocreomycetidae</taxon>
        <taxon>Hypocreales</taxon>
        <taxon>Nectriaceae</taxon>
        <taxon>Fusarium</taxon>
        <taxon>Fusarium oxysporum species complex</taxon>
    </lineage>
</organism>
<sequence>MSSSAEIEEILANLTLQEKISLLAGGSPWCTFPIPSKGVPVAKLSDGPNGARGKSIYDGPTAACFPAACSIASSFDVDLAKRVATALAEETLTKGARCILSPTVCIHRHPLGGRNFETFSEDPLLTGQMAIASVQGLQSKGVSATVKHLVANEQETDRLTVNTELSQRALREIYLKPFEMVVKSANPWAIMTSYNKINGTHADSHEPLLKGILRGQWNWQGLVMSDWGGINSLADSLNAGVDLEMPGPARWRTNEAVLDAVSRGEVTEAIITERARNVLTFLNRLNCFQDPNWKEPEEKAIDRPEHRALIREAGAKGIVLLKNTNDILPLTKEKVKGRKIAVFGYAKECLAHGGGSASVNPHYRVTPWDALCEAFADADVEFVFAKGAHTFRQLPVLTTEVVGLDGSPGFSLKIFETGASEPMSTSHGFAKSELSLLDGHALEDKVVEIVGFLSLSKPGVYRVSLAGLGPTKLLVNGRIVFHQVEPCLDAMAFLFGGSPVPEFELDLSKDMKYEIRIISAPLQSTDGKDLGFLKGQTGMRLGFMSMTEYDKDLVSEAVELASSSDYSIVFTGNDPMWETEGQDQASFNLPKQGSQDRLVEAVAAACPESTIVVNSTGVAVALPWLDQVAALLQAWFPGQEAGHSICDVLTGAQNSEGHLTCTFMKQLEDCPAYGNFPGDLDDQQKREVNYSEGVFIGYRHFDRLPRDRINFPFGFGLSYTKFDLALSNISQITEEKYLVHVRVSNMGNVEGAIAVQIYAGRKDSNPEDGPIQVLVGFKKVRLEPQECASIDIPMYCRDLAYWDEKTGYWVLDGGEYVVHVSKSAGEPIVSFVVSLRQSTYAP</sequence>
<evidence type="ECO:0000256" key="7">
    <source>
        <dbReference type="ARBA" id="ARBA00023277"/>
    </source>
</evidence>
<name>A0A2H3GI32_FUSOX</name>
<dbReference type="Gene3D" id="2.60.40.10">
    <property type="entry name" value="Immunoglobulins"/>
    <property type="match status" value="1"/>
</dbReference>
<evidence type="ECO:0000256" key="8">
    <source>
        <dbReference type="ARBA" id="ARBA00023295"/>
    </source>
</evidence>
<dbReference type="PANTHER" id="PTHR42715:SF3">
    <property type="entry name" value="BETA-GLUCOSIDASE B-RELATED"/>
    <property type="match status" value="1"/>
</dbReference>
<dbReference type="STRING" id="327505.A0A2H3GI32"/>
<dbReference type="UniPathway" id="UPA00696"/>
<dbReference type="EMBL" id="MABQ02000008">
    <property type="protein sequence ID" value="PCD29656.1"/>
    <property type="molecule type" value="Genomic_DNA"/>
</dbReference>
<evidence type="ECO:0000256" key="4">
    <source>
        <dbReference type="ARBA" id="ARBA00012744"/>
    </source>
</evidence>
<dbReference type="GO" id="GO:0030245">
    <property type="term" value="P:cellulose catabolic process"/>
    <property type="evidence" value="ECO:0007669"/>
    <property type="project" value="UniProtKB-UniPathway"/>
</dbReference>
<dbReference type="InterPro" id="IPR002772">
    <property type="entry name" value="Glyco_hydro_3_C"/>
</dbReference>
<keyword evidence="8 10" id="KW-0326">Glycosidase</keyword>
<dbReference type="Pfam" id="PF14310">
    <property type="entry name" value="Fn3-like"/>
    <property type="match status" value="1"/>
</dbReference>
<gene>
    <name evidence="12" type="ORF">AU210_012187</name>
</gene>
<evidence type="ECO:0000256" key="10">
    <source>
        <dbReference type="RuleBase" id="RU361161"/>
    </source>
</evidence>
<keyword evidence="9 10" id="KW-0624">Polysaccharide degradation</keyword>
<dbReference type="PRINTS" id="PR00133">
    <property type="entry name" value="GLHYDRLASE3"/>
</dbReference>
<evidence type="ECO:0000259" key="11">
    <source>
        <dbReference type="PROSITE" id="PS51820"/>
    </source>
</evidence>
<dbReference type="InterPro" id="IPR013783">
    <property type="entry name" value="Ig-like_fold"/>
</dbReference>
<evidence type="ECO:0000256" key="2">
    <source>
        <dbReference type="ARBA" id="ARBA00004987"/>
    </source>
</evidence>
<comment type="caution">
    <text evidence="12">The sequence shown here is derived from an EMBL/GenBank/DDBJ whole genome shotgun (WGS) entry which is preliminary data.</text>
</comment>
<dbReference type="Proteomes" id="UP000219602">
    <property type="component" value="Chromosome 10"/>
</dbReference>
<evidence type="ECO:0000313" key="13">
    <source>
        <dbReference type="Proteomes" id="UP000219602"/>
    </source>
</evidence>
<dbReference type="Pfam" id="PF00933">
    <property type="entry name" value="Glyco_hydro_3"/>
    <property type="match status" value="1"/>
</dbReference>
<comment type="catalytic activity">
    <reaction evidence="1 10">
        <text>Hydrolysis of terminal, non-reducing beta-D-glucosyl residues with release of beta-D-glucose.</text>
        <dbReference type="EC" id="3.2.1.21"/>
    </reaction>
</comment>
<dbReference type="Gene3D" id="2.60.120.260">
    <property type="entry name" value="Galactose-binding domain-like"/>
    <property type="match status" value="1"/>
</dbReference>
<dbReference type="AlphaFoldDB" id="A0A2H3GI32"/>
<feature type="domain" description="PA14" evidence="11">
    <location>
        <begin position="405"/>
        <end position="558"/>
    </location>
</feature>
<dbReference type="InterPro" id="IPR036881">
    <property type="entry name" value="Glyco_hydro_3_C_sf"/>
</dbReference>
<dbReference type="PROSITE" id="PS51820">
    <property type="entry name" value="PA14"/>
    <property type="match status" value="1"/>
</dbReference>
<dbReference type="PANTHER" id="PTHR42715">
    <property type="entry name" value="BETA-GLUCOSIDASE"/>
    <property type="match status" value="1"/>
</dbReference>
<evidence type="ECO:0000313" key="12">
    <source>
        <dbReference type="EMBL" id="PCD29656.1"/>
    </source>
</evidence>
<evidence type="ECO:0000256" key="1">
    <source>
        <dbReference type="ARBA" id="ARBA00000448"/>
    </source>
</evidence>
<dbReference type="SMART" id="SM01217">
    <property type="entry name" value="Fn3_like"/>
    <property type="match status" value="1"/>
</dbReference>
<dbReference type="InterPro" id="IPR037524">
    <property type="entry name" value="PA14/GLEYA"/>
</dbReference>
<dbReference type="SUPFAM" id="SSF52279">
    <property type="entry name" value="Beta-D-glucan exohydrolase, C-terminal domain"/>
    <property type="match status" value="1"/>
</dbReference>